<sequence>MCIDWSLKLGVTFKVDESALRYVLQVAETTKKIQIEFRKSSGLAETDHKMIEFLIPGETGCSWLGQVYSSLGKKLGVRPAPKSCGEWSQIQLVAGHKWCYRGSVLGPVLFNIFINDLDEGIECTLSQFADDTKLCGSVDLLEGRKALQRDLDRLDRWAKVSCMRFNKAKCKVLHLGHNNPMQCHRLGEVWLESCLVEKDLGVLVDSQLNMSQQCAQVAKKTNSILACIRNSVASRTMWPVIVPLYSALVRPHLEYCVQFWAPHSKRDIEVLERVQRRATKLVKGLEHKSDGERLRELGLFSLEKRRLRGDLIALYNYLKGGCREVGVGLFSQVTSDRTRGNGLKLHQGRFRLDIRKFFFTKRVVKHWNTLPMEVVESPSLEVFKGYVDVFSGGLGSARLTVGLDDLKGLFQPERFYDSMTKKISEGRANRKIMEKVILCAIERHLKNNAIIRHSQNGFTKVRCYLTNLISFYDKVTHLVDEGKAVDVVFLDFTSFWTNCPAVGMSGFLVCWLKKWLKGSAQRVVMNRATPGWRPVTSGVPQGSILGLVLFNIFINDMDAGAECAISKFADDIKLGGAVDSLEGQDALQRDLDRLEHWSIISSVKFNKTKCQILHLGWSNSINRAQV</sequence>
<evidence type="ECO:0000259" key="1">
    <source>
        <dbReference type="Pfam" id="PF00078"/>
    </source>
</evidence>
<accession>A0AAN7MTG4</accession>
<gene>
    <name evidence="2" type="ORF">QYF61_006781</name>
</gene>
<feature type="domain" description="Reverse transcriptase" evidence="1">
    <location>
        <begin position="430"/>
        <end position="614"/>
    </location>
</feature>
<reference evidence="2 3" key="1">
    <citation type="journal article" date="2023" name="J. Hered.">
        <title>Chromosome-level genome of the wood stork (Mycteria americana) provides insight into avian chromosome evolution.</title>
        <authorList>
            <person name="Flamio R. Jr."/>
            <person name="Ramstad K.M."/>
        </authorList>
    </citation>
    <scope>NUCLEOTIDE SEQUENCE [LARGE SCALE GENOMIC DNA]</scope>
    <source>
        <strain evidence="2">JAX WOST 10</strain>
    </source>
</reference>
<evidence type="ECO:0000313" key="2">
    <source>
        <dbReference type="EMBL" id="KAK4815743.1"/>
    </source>
</evidence>
<dbReference type="AlphaFoldDB" id="A0AAN7MTG4"/>
<dbReference type="PRINTS" id="PR01345">
    <property type="entry name" value="CERVTRCPTASE"/>
</dbReference>
<dbReference type="InterPro" id="IPR000477">
    <property type="entry name" value="RT_dom"/>
</dbReference>
<dbReference type="EMBL" id="JAUNZN010000009">
    <property type="protein sequence ID" value="KAK4815743.1"/>
    <property type="molecule type" value="Genomic_DNA"/>
</dbReference>
<name>A0AAN7MTG4_MYCAM</name>
<protein>
    <recommendedName>
        <fullName evidence="1">Reverse transcriptase domain-containing protein</fullName>
    </recommendedName>
</protein>
<dbReference type="Proteomes" id="UP001333110">
    <property type="component" value="Unassembled WGS sequence"/>
</dbReference>
<organism evidence="2 3">
    <name type="scientific">Mycteria americana</name>
    <name type="common">Wood stork</name>
    <dbReference type="NCBI Taxonomy" id="33587"/>
    <lineage>
        <taxon>Eukaryota</taxon>
        <taxon>Metazoa</taxon>
        <taxon>Chordata</taxon>
        <taxon>Craniata</taxon>
        <taxon>Vertebrata</taxon>
        <taxon>Euteleostomi</taxon>
        <taxon>Archelosauria</taxon>
        <taxon>Archosauria</taxon>
        <taxon>Dinosauria</taxon>
        <taxon>Saurischia</taxon>
        <taxon>Theropoda</taxon>
        <taxon>Coelurosauria</taxon>
        <taxon>Aves</taxon>
        <taxon>Neognathae</taxon>
        <taxon>Neoaves</taxon>
        <taxon>Aequornithes</taxon>
        <taxon>Ciconiiformes</taxon>
        <taxon>Ciconiidae</taxon>
        <taxon>Mycteria</taxon>
    </lineage>
</organism>
<proteinExistence type="predicted"/>
<comment type="caution">
    <text evidence="2">The sequence shown here is derived from an EMBL/GenBank/DDBJ whole genome shotgun (WGS) entry which is preliminary data.</text>
</comment>
<keyword evidence="3" id="KW-1185">Reference proteome</keyword>
<feature type="domain" description="Reverse transcriptase" evidence="1">
    <location>
        <begin position="45"/>
        <end position="179"/>
    </location>
</feature>
<dbReference type="PANTHER" id="PTHR33332">
    <property type="entry name" value="REVERSE TRANSCRIPTASE DOMAIN-CONTAINING PROTEIN"/>
    <property type="match status" value="1"/>
</dbReference>
<evidence type="ECO:0000313" key="3">
    <source>
        <dbReference type="Proteomes" id="UP001333110"/>
    </source>
</evidence>
<dbReference type="Pfam" id="PF00078">
    <property type="entry name" value="RVT_1"/>
    <property type="match status" value="2"/>
</dbReference>